<proteinExistence type="inferred from homology"/>
<evidence type="ECO:0000259" key="14">
    <source>
        <dbReference type="PROSITE" id="PS51007"/>
    </source>
</evidence>
<dbReference type="PANTHER" id="PTHR32303">
    <property type="entry name" value="QUINOPROTEIN ALCOHOL DEHYDROGENASE (CYTOCHROME C)"/>
    <property type="match status" value="1"/>
</dbReference>
<feature type="binding site" description="axial binding residue" evidence="12">
    <location>
        <position position="672"/>
    </location>
    <ligand>
        <name>heme c</name>
        <dbReference type="ChEBI" id="CHEBI:61717"/>
    </ligand>
    <ligandPart>
        <name>Fe</name>
        <dbReference type="ChEBI" id="CHEBI:18248"/>
    </ligandPart>
</feature>
<feature type="binding site" description="covalent" evidence="11">
    <location>
        <position position="633"/>
    </location>
    <ligand>
        <name>heme c</name>
        <dbReference type="ChEBI" id="CHEBI:61717"/>
    </ligand>
</feature>
<evidence type="ECO:0000256" key="7">
    <source>
        <dbReference type="ARBA" id="ARBA00023002"/>
    </source>
</evidence>
<evidence type="ECO:0000256" key="5">
    <source>
        <dbReference type="ARBA" id="ARBA00022837"/>
    </source>
</evidence>
<comment type="cofactor">
    <cofactor evidence="12">
        <name>Ca(2+)</name>
        <dbReference type="ChEBI" id="CHEBI:29108"/>
    </cofactor>
    <text evidence="12">Binds 1 Ca(2+) ion per subunit.</text>
</comment>
<comment type="caution">
    <text evidence="15">The sequence shown here is derived from an EMBL/GenBank/DDBJ whole genome shotgun (WGS) entry which is preliminary data.</text>
</comment>
<feature type="binding site" description="covalent" evidence="11">
    <location>
        <position position="630"/>
    </location>
    <ligand>
        <name>heme c</name>
        <dbReference type="ChEBI" id="CHEBI:61717"/>
    </ligand>
</feature>
<keyword evidence="8 12" id="KW-0408">Iron</keyword>
<dbReference type="Gene3D" id="1.10.760.10">
    <property type="entry name" value="Cytochrome c-like domain"/>
    <property type="match status" value="1"/>
</dbReference>
<feature type="binding site" evidence="11">
    <location>
        <position position="177"/>
    </location>
    <ligand>
        <name>pyrroloquinoline quinone</name>
        <dbReference type="ChEBI" id="CHEBI:58442"/>
    </ligand>
</feature>
<sequence>MHSRLILAGLIISYIVTPCRAQEAITSETLVNADSNDSAWLSYGKNYSETRFSPLTQINQKNIGQLKLLNKTLLPDWRGMEATPLLIDGVLYVTGPWSKVFAIDAVSGELLWSYDPQVSGQTAINGCCDVVNRGLAAWDDKLYLGSFDGRLIALNRQSGKVSWETNTVPEDRPYTITGAPRVINGAVLIGNGGAELGVRGYFSSYDASTGKLNWRFYTVPGNPDEGFENAALKDAAKTWTGEWWKVGGGGTVWDSMAYDPELDLLYVGTGNGSPWDRNHRSPEGGDNLYLSSILAVRPSNGELVWHYQTTPGDSWDFTASQHIILADIEIDGKQRSVLMQAPKNGYFYVLDRKTGELLKADPFTYVNWSTGIDLKTGRPVETEFARYENINAEIAPNYDGGHNWHPMAYDPNRELVFIPGRNTLSMYGRDLNWKYNSQGFGTGAGWNLAIGQQDNKADRKDAAAPVKRGFLKAWNPKKGQAVWTVEQDEFWNGGLLATAGGVVFQGTADGRLTAYNSETGELVFSTETGIGILAPPITYQINGVQYVTVAAGWGGGFGMKNLFTNKLRSNAVLTFALQNESNPSVNIVNEIVAKEFNRFTPADSQVVPDLSWQVSRPLFEAGERLFDSHCAVCHVVDDSRGGIAPNLLSSLMTAEEPLSAIILHGALQSRGMPSFVNKLDKSDAQALSHYLRSLQNKKKPGK</sequence>
<feature type="domain" description="Cytochrome c" evidence="14">
    <location>
        <begin position="617"/>
        <end position="695"/>
    </location>
</feature>
<evidence type="ECO:0000256" key="3">
    <source>
        <dbReference type="ARBA" id="ARBA00022723"/>
    </source>
</evidence>
<evidence type="ECO:0000256" key="12">
    <source>
        <dbReference type="PIRSR" id="PIRSR617512-3"/>
    </source>
</evidence>
<feature type="binding site" evidence="12">
    <location>
        <position position="195"/>
    </location>
    <ligand>
        <name>Ca(2+)</name>
        <dbReference type="ChEBI" id="CHEBI:29108"/>
    </ligand>
</feature>
<keyword evidence="6 11" id="KW-0634">PQQ</keyword>
<dbReference type="InterPro" id="IPR018391">
    <property type="entry name" value="PQQ_b-propeller_rpt"/>
</dbReference>
<dbReference type="GO" id="GO:0030288">
    <property type="term" value="C:outer membrane-bounded periplasmic space"/>
    <property type="evidence" value="ECO:0007669"/>
    <property type="project" value="InterPro"/>
</dbReference>
<evidence type="ECO:0000313" key="15">
    <source>
        <dbReference type="EMBL" id="OFC69629.1"/>
    </source>
</evidence>
<dbReference type="RefSeq" id="WP_070126429.1">
    <property type="nucleotide sequence ID" value="NZ_MDHN01000037.1"/>
</dbReference>
<feature type="binding site" evidence="11">
    <location>
        <position position="343"/>
    </location>
    <ligand>
        <name>pyrroloquinoline quinone</name>
        <dbReference type="ChEBI" id="CHEBI:58442"/>
    </ligand>
</feature>
<evidence type="ECO:0000256" key="2">
    <source>
        <dbReference type="ARBA" id="ARBA00022617"/>
    </source>
</evidence>
<feature type="binding site" evidence="11">
    <location>
        <position position="251"/>
    </location>
    <ligand>
        <name>pyrroloquinoline quinone</name>
        <dbReference type="ChEBI" id="CHEBI:58442"/>
    </ligand>
</feature>
<feature type="binding site" evidence="11">
    <location>
        <position position="133"/>
    </location>
    <ligand>
        <name>pyrroloquinoline quinone</name>
        <dbReference type="ChEBI" id="CHEBI:58442"/>
    </ligand>
</feature>
<comment type="similarity">
    <text evidence="1">Belongs to the bacterial PQQ dehydrogenase family.</text>
</comment>
<dbReference type="InterPro" id="IPR009056">
    <property type="entry name" value="Cyt_c-like_dom"/>
</dbReference>
<dbReference type="GO" id="GO:0020037">
    <property type="term" value="F:heme binding"/>
    <property type="evidence" value="ECO:0007669"/>
    <property type="project" value="InterPro"/>
</dbReference>
<feature type="binding site" evidence="11">
    <location>
        <position position="81"/>
    </location>
    <ligand>
        <name>pyrroloquinoline quinone</name>
        <dbReference type="ChEBI" id="CHEBI:58442"/>
    </ligand>
</feature>
<feature type="active site" description="Proton acceptor" evidence="10">
    <location>
        <position position="316"/>
    </location>
</feature>
<dbReference type="AlphaFoldDB" id="A0A1E7Z7V3"/>
<evidence type="ECO:0000256" key="13">
    <source>
        <dbReference type="PIRSR" id="PIRSR617512-4"/>
    </source>
</evidence>
<feature type="binding site" evidence="12">
    <location>
        <position position="271"/>
    </location>
    <ligand>
        <name>Ca(2+)</name>
        <dbReference type="ChEBI" id="CHEBI:29108"/>
    </ligand>
</feature>
<feature type="binding site" evidence="12">
    <location>
        <position position="316"/>
    </location>
    <ligand>
        <name>Ca(2+)</name>
        <dbReference type="ChEBI" id="CHEBI:29108"/>
    </ligand>
</feature>
<dbReference type="PROSITE" id="PS51007">
    <property type="entry name" value="CYTC"/>
    <property type="match status" value="1"/>
</dbReference>
<dbReference type="InterPro" id="IPR001479">
    <property type="entry name" value="Quinoprotein_DH_CS"/>
</dbReference>
<organism evidence="15 16">
    <name type="scientific">Alteromonas confluentis</name>
    <dbReference type="NCBI Taxonomy" id="1656094"/>
    <lineage>
        <taxon>Bacteria</taxon>
        <taxon>Pseudomonadati</taxon>
        <taxon>Pseudomonadota</taxon>
        <taxon>Gammaproteobacteria</taxon>
        <taxon>Alteromonadales</taxon>
        <taxon>Alteromonadaceae</taxon>
        <taxon>Alteromonas/Salinimonas group</taxon>
        <taxon>Alteromonas</taxon>
    </lineage>
</organism>
<evidence type="ECO:0000256" key="9">
    <source>
        <dbReference type="ARBA" id="ARBA00023157"/>
    </source>
</evidence>
<feature type="disulfide bond" evidence="13">
    <location>
        <begin position="127"/>
        <end position="128"/>
    </location>
</feature>
<dbReference type="Pfam" id="PF13442">
    <property type="entry name" value="Cytochrome_CBB3"/>
    <property type="match status" value="1"/>
</dbReference>
<reference evidence="15 16" key="1">
    <citation type="submission" date="2016-08" db="EMBL/GenBank/DDBJ databases">
        <authorList>
            <person name="Seilhamer J.J."/>
        </authorList>
    </citation>
    <scope>NUCLEOTIDE SEQUENCE [LARGE SCALE GENOMIC DNA]</scope>
    <source>
        <strain evidence="15 16">KCTC 42603</strain>
    </source>
</reference>
<dbReference type="NCBIfam" id="TIGR03075">
    <property type="entry name" value="PQQ_enz_alc_DH"/>
    <property type="match status" value="1"/>
</dbReference>
<evidence type="ECO:0000256" key="10">
    <source>
        <dbReference type="PIRSR" id="PIRSR617512-1"/>
    </source>
</evidence>
<dbReference type="PROSITE" id="PS00364">
    <property type="entry name" value="BACTERIAL_PQQ_2"/>
    <property type="match status" value="1"/>
</dbReference>
<feature type="binding site" description="axial binding residue" evidence="12">
    <location>
        <position position="634"/>
    </location>
    <ligand>
        <name>heme c</name>
        <dbReference type="ChEBI" id="CHEBI:61717"/>
    </ligand>
    <ligandPart>
        <name>Fe</name>
        <dbReference type="ChEBI" id="CHEBI:18248"/>
    </ligandPart>
</feature>
<dbReference type="Gene3D" id="2.140.10.10">
    <property type="entry name" value="Quinoprotein alcohol dehydrogenase-like superfamily"/>
    <property type="match status" value="1"/>
</dbReference>
<dbReference type="GO" id="GO:0016614">
    <property type="term" value="F:oxidoreductase activity, acting on CH-OH group of donors"/>
    <property type="evidence" value="ECO:0007669"/>
    <property type="project" value="InterPro"/>
</dbReference>
<keyword evidence="5 12" id="KW-0106">Calcium</keyword>
<accession>A0A1E7Z7V3</accession>
<evidence type="ECO:0000256" key="4">
    <source>
        <dbReference type="ARBA" id="ARBA00022729"/>
    </source>
</evidence>
<comment type="cofactor">
    <cofactor evidence="11">
        <name>heme c</name>
        <dbReference type="ChEBI" id="CHEBI:61717"/>
    </cofactor>
    <text evidence="11">Binds 1 heme c group per subunit.</text>
</comment>
<dbReference type="EMBL" id="MDHN01000037">
    <property type="protein sequence ID" value="OFC69629.1"/>
    <property type="molecule type" value="Genomic_DNA"/>
</dbReference>
<protein>
    <recommendedName>
        <fullName evidence="14">Cytochrome c domain-containing protein</fullName>
    </recommendedName>
</protein>
<dbReference type="Proteomes" id="UP000175691">
    <property type="component" value="Unassembled WGS sequence"/>
</dbReference>
<dbReference type="InterPro" id="IPR017512">
    <property type="entry name" value="PQQ_MeOH/EtOH_DH"/>
</dbReference>
<dbReference type="SUPFAM" id="SSF50998">
    <property type="entry name" value="Quinoprotein alcohol dehydrogenase-like"/>
    <property type="match status" value="1"/>
</dbReference>
<keyword evidence="3 12" id="KW-0479">Metal-binding</keyword>
<name>A0A1E7Z7V3_9ALTE</name>
<dbReference type="SMART" id="SM00564">
    <property type="entry name" value="PQQ"/>
    <property type="match status" value="5"/>
</dbReference>
<evidence type="ECO:0000256" key="1">
    <source>
        <dbReference type="ARBA" id="ARBA00008156"/>
    </source>
</evidence>
<dbReference type="InterPro" id="IPR011047">
    <property type="entry name" value="Quinoprotein_ADH-like_sf"/>
</dbReference>
<evidence type="ECO:0000256" key="6">
    <source>
        <dbReference type="ARBA" id="ARBA00022891"/>
    </source>
</evidence>
<keyword evidence="2 11" id="KW-0349">Heme</keyword>
<dbReference type="CDD" id="cd10279">
    <property type="entry name" value="PQQ_ADH_II"/>
    <property type="match status" value="1"/>
</dbReference>
<keyword evidence="16" id="KW-1185">Reference proteome</keyword>
<dbReference type="STRING" id="1656094.BFC18_16265"/>
<keyword evidence="7" id="KW-0560">Oxidoreductase</keyword>
<keyword evidence="4" id="KW-0732">Signal</keyword>
<dbReference type="GO" id="GO:0016020">
    <property type="term" value="C:membrane"/>
    <property type="evidence" value="ECO:0007669"/>
    <property type="project" value="InterPro"/>
</dbReference>
<dbReference type="SUPFAM" id="SSF46626">
    <property type="entry name" value="Cytochrome c"/>
    <property type="match status" value="1"/>
</dbReference>
<comment type="cofactor">
    <cofactor evidence="11">
        <name>pyrroloquinoline quinone</name>
        <dbReference type="ChEBI" id="CHEBI:58442"/>
    </cofactor>
    <text evidence="11">Binds 1 PQQ group per subunit.</text>
</comment>
<evidence type="ECO:0000313" key="16">
    <source>
        <dbReference type="Proteomes" id="UP000175691"/>
    </source>
</evidence>
<dbReference type="InterPro" id="IPR002372">
    <property type="entry name" value="PQQ_rpt_dom"/>
</dbReference>
<feature type="binding site" evidence="11">
    <location>
        <begin position="403"/>
        <end position="404"/>
    </location>
    <ligand>
        <name>pyrroloquinoline quinone</name>
        <dbReference type="ChEBI" id="CHEBI:58442"/>
    </ligand>
</feature>
<dbReference type="GO" id="GO:0005509">
    <property type="term" value="F:calcium ion binding"/>
    <property type="evidence" value="ECO:0007669"/>
    <property type="project" value="InterPro"/>
</dbReference>
<dbReference type="InterPro" id="IPR036909">
    <property type="entry name" value="Cyt_c-like_dom_sf"/>
</dbReference>
<keyword evidence="9 13" id="KW-1015">Disulfide bond</keyword>
<dbReference type="OrthoDB" id="9794322at2"/>
<gene>
    <name evidence="15" type="ORF">BFC18_16265</name>
</gene>
<evidence type="ECO:0000256" key="11">
    <source>
        <dbReference type="PIRSR" id="PIRSR617512-2"/>
    </source>
</evidence>
<dbReference type="GO" id="GO:0009055">
    <property type="term" value="F:electron transfer activity"/>
    <property type="evidence" value="ECO:0007669"/>
    <property type="project" value="InterPro"/>
</dbReference>
<evidence type="ECO:0000256" key="8">
    <source>
        <dbReference type="ARBA" id="ARBA00023004"/>
    </source>
</evidence>
<dbReference type="Pfam" id="PF01011">
    <property type="entry name" value="PQQ"/>
    <property type="match status" value="2"/>
</dbReference>
<feature type="binding site" evidence="11">
    <location>
        <begin position="193"/>
        <end position="194"/>
    </location>
    <ligand>
        <name>pyrroloquinoline quinone</name>
        <dbReference type="ChEBI" id="CHEBI:58442"/>
    </ligand>
</feature>